<dbReference type="EMBL" id="AP014936">
    <property type="protein sequence ID" value="BAU46800.1"/>
    <property type="molecule type" value="Genomic_DNA"/>
</dbReference>
<dbReference type="OrthoDB" id="3189478at2"/>
<dbReference type="AlphaFoldDB" id="A0A1B4V044"/>
<evidence type="ECO:0000313" key="2">
    <source>
        <dbReference type="EMBL" id="BAU46800.1"/>
    </source>
</evidence>
<dbReference type="Pfam" id="PF09509">
    <property type="entry name" value="Hypoth_Ymh"/>
    <property type="match status" value="1"/>
</dbReference>
<keyword evidence="3" id="KW-1185">Reference proteome</keyword>
<dbReference type="RefSeq" id="WP_096457551.1">
    <property type="nucleotide sequence ID" value="NZ_AP014936.1"/>
</dbReference>
<sequence>MPRTRLDPVLLEKLATKTKKSPQYIREQISRRAARLSIASEAAMVLWAREFGIGTAAFQRRLDPHIQQQIGAARFVKLSNDAIPRRTEAKVPRDPRGPSPLRASIDFLLSDEELKRRCADLLTARKSFDRVFREATVVLDNRLKRLAQIKGKMNPADLVARVLHPDRALLVVSEHRDEQQGFFELVKGLMAAFRNPAHHSLNDQSTREEALRFCGFIDSLLSILGRARLNLPPS</sequence>
<evidence type="ECO:0000313" key="3">
    <source>
        <dbReference type="Proteomes" id="UP000218899"/>
    </source>
</evidence>
<accession>A0A1B4V044</accession>
<dbReference type="KEGG" id="sva:SVA_0218"/>
<dbReference type="Proteomes" id="UP000218899">
    <property type="component" value="Chromosome"/>
</dbReference>
<gene>
    <name evidence="2" type="ORF">SVA_0218</name>
</gene>
<evidence type="ECO:0000259" key="1">
    <source>
        <dbReference type="Pfam" id="PF09509"/>
    </source>
</evidence>
<name>A0A1B4V044_9GAMM</name>
<protein>
    <recommendedName>
        <fullName evidence="1">Conserved hypothetical protein CHP02391 domain-containing protein</fullName>
    </recommendedName>
</protein>
<reference evidence="2 3" key="1">
    <citation type="submission" date="2015-08" db="EMBL/GenBank/DDBJ databases">
        <title>Complete genome sequence of Sulfurifustis variabilis.</title>
        <authorList>
            <person name="Miura A."/>
            <person name="Kojima H."/>
            <person name="Fukui M."/>
        </authorList>
    </citation>
    <scope>NUCLEOTIDE SEQUENCE [LARGE SCALE GENOMIC DNA]</scope>
    <source>
        <strain evidence="3">skN76</strain>
    </source>
</reference>
<dbReference type="InterPro" id="IPR012654">
    <property type="entry name" value="CHP02391"/>
</dbReference>
<proteinExistence type="predicted"/>
<organism evidence="2 3">
    <name type="scientific">Sulfurifustis variabilis</name>
    <dbReference type="NCBI Taxonomy" id="1675686"/>
    <lineage>
        <taxon>Bacteria</taxon>
        <taxon>Pseudomonadati</taxon>
        <taxon>Pseudomonadota</taxon>
        <taxon>Gammaproteobacteria</taxon>
        <taxon>Acidiferrobacterales</taxon>
        <taxon>Acidiferrobacteraceae</taxon>
        <taxon>Sulfurifustis</taxon>
    </lineage>
</organism>
<feature type="domain" description="Conserved hypothetical protein CHP02391" evidence="1">
    <location>
        <begin position="111"/>
        <end position="223"/>
    </location>
</feature>